<reference evidence="2" key="1">
    <citation type="journal article" date="2021" name="Sci. Rep.">
        <title>Diploid genomic architecture of Nitzschia inconspicua, an elite biomass production diatom.</title>
        <authorList>
            <person name="Oliver A."/>
            <person name="Podell S."/>
            <person name="Pinowska A."/>
            <person name="Traller J.C."/>
            <person name="Smith S.R."/>
            <person name="McClure R."/>
            <person name="Beliaev A."/>
            <person name="Bohutskyi P."/>
            <person name="Hill E.A."/>
            <person name="Rabines A."/>
            <person name="Zheng H."/>
            <person name="Allen L.Z."/>
            <person name="Kuo A."/>
            <person name="Grigoriev I.V."/>
            <person name="Allen A.E."/>
            <person name="Hazlebeck D."/>
            <person name="Allen E.E."/>
        </authorList>
    </citation>
    <scope>NUCLEOTIDE SEQUENCE</scope>
    <source>
        <strain evidence="2">Hildebrandi</strain>
    </source>
</reference>
<feature type="signal peptide" evidence="1">
    <location>
        <begin position="1"/>
        <end position="20"/>
    </location>
</feature>
<evidence type="ECO:0000313" key="3">
    <source>
        <dbReference type="Proteomes" id="UP000693970"/>
    </source>
</evidence>
<dbReference type="EMBL" id="JAGRRH010000019">
    <property type="protein sequence ID" value="KAG7348835.1"/>
    <property type="molecule type" value="Genomic_DNA"/>
</dbReference>
<evidence type="ECO:0000256" key="1">
    <source>
        <dbReference type="SAM" id="SignalP"/>
    </source>
</evidence>
<protein>
    <submittedName>
        <fullName evidence="2">Uncharacterized protein</fullName>
    </submittedName>
</protein>
<feature type="chain" id="PRO_5039899317" evidence="1">
    <location>
        <begin position="21"/>
        <end position="86"/>
    </location>
</feature>
<name>A0A9K3PIV4_9STRA</name>
<comment type="caution">
    <text evidence="2">The sequence shown here is derived from an EMBL/GenBank/DDBJ whole genome shotgun (WGS) entry which is preliminary data.</text>
</comment>
<sequence>MKTSILASFSAVFFLRNCAATTIRMEAPTLSPIVMLAGSPVLASTFPTDEPSFQVTASDSDSTVSQLRYGGTAAADGTMSVTRRML</sequence>
<keyword evidence="3" id="KW-1185">Reference proteome</keyword>
<proteinExistence type="predicted"/>
<reference evidence="2" key="2">
    <citation type="submission" date="2021-04" db="EMBL/GenBank/DDBJ databases">
        <authorList>
            <person name="Podell S."/>
        </authorList>
    </citation>
    <scope>NUCLEOTIDE SEQUENCE</scope>
    <source>
        <strain evidence="2">Hildebrandi</strain>
    </source>
</reference>
<accession>A0A9K3PIV4</accession>
<evidence type="ECO:0000313" key="2">
    <source>
        <dbReference type="EMBL" id="KAG7348835.1"/>
    </source>
</evidence>
<dbReference type="AlphaFoldDB" id="A0A9K3PIV4"/>
<keyword evidence="1" id="KW-0732">Signal</keyword>
<organism evidence="2 3">
    <name type="scientific">Nitzschia inconspicua</name>
    <dbReference type="NCBI Taxonomy" id="303405"/>
    <lineage>
        <taxon>Eukaryota</taxon>
        <taxon>Sar</taxon>
        <taxon>Stramenopiles</taxon>
        <taxon>Ochrophyta</taxon>
        <taxon>Bacillariophyta</taxon>
        <taxon>Bacillariophyceae</taxon>
        <taxon>Bacillariophycidae</taxon>
        <taxon>Bacillariales</taxon>
        <taxon>Bacillariaceae</taxon>
        <taxon>Nitzschia</taxon>
    </lineage>
</organism>
<dbReference type="Proteomes" id="UP000693970">
    <property type="component" value="Unassembled WGS sequence"/>
</dbReference>
<gene>
    <name evidence="2" type="ORF">IV203_011432</name>
</gene>